<dbReference type="GO" id="GO:0019934">
    <property type="term" value="P:cGMP-mediated signaling"/>
    <property type="evidence" value="ECO:0007669"/>
    <property type="project" value="TreeGrafter"/>
</dbReference>
<dbReference type="Pfam" id="PF00211">
    <property type="entry name" value="Guanylate_cyc"/>
    <property type="match status" value="1"/>
</dbReference>
<dbReference type="GO" id="GO:0070482">
    <property type="term" value="P:response to oxygen levels"/>
    <property type="evidence" value="ECO:0007669"/>
    <property type="project" value="TreeGrafter"/>
</dbReference>
<gene>
    <name evidence="6" type="ORF">AB205_0041850</name>
</gene>
<dbReference type="PROSITE" id="PS50125">
    <property type="entry name" value="GUANYLATE_CYCLASE_2"/>
    <property type="match status" value="1"/>
</dbReference>
<dbReference type="GO" id="GO:0008074">
    <property type="term" value="C:guanylate cyclase complex, soluble"/>
    <property type="evidence" value="ECO:0007669"/>
    <property type="project" value="TreeGrafter"/>
</dbReference>
<evidence type="ECO:0000259" key="5">
    <source>
        <dbReference type="PROSITE" id="PS50125"/>
    </source>
</evidence>
<dbReference type="InterPro" id="IPR001054">
    <property type="entry name" value="A/G_cyclase"/>
</dbReference>
<proteinExistence type="inferred from homology"/>
<keyword evidence="2" id="KW-0547">Nucleotide-binding</keyword>
<dbReference type="InterPro" id="IPR029787">
    <property type="entry name" value="Nucleotide_cyclase"/>
</dbReference>
<protein>
    <recommendedName>
        <fullName evidence="5">Guanylate cyclase domain-containing protein</fullName>
    </recommendedName>
</protein>
<dbReference type="EMBL" id="KV923512">
    <property type="protein sequence ID" value="PIO40979.1"/>
    <property type="molecule type" value="Genomic_DNA"/>
</dbReference>
<dbReference type="CDD" id="cd07302">
    <property type="entry name" value="CHD"/>
    <property type="match status" value="1"/>
</dbReference>
<evidence type="ECO:0000256" key="3">
    <source>
        <dbReference type="ARBA" id="ARBA00023239"/>
    </source>
</evidence>
<feature type="non-terminal residue" evidence="6">
    <location>
        <position position="94"/>
    </location>
</feature>
<evidence type="ECO:0000256" key="2">
    <source>
        <dbReference type="ARBA" id="ARBA00022741"/>
    </source>
</evidence>
<reference evidence="7" key="1">
    <citation type="journal article" date="2017" name="Nat. Commun.">
        <title>The North American bullfrog draft genome provides insight into hormonal regulation of long noncoding RNA.</title>
        <authorList>
            <person name="Hammond S.A."/>
            <person name="Warren R.L."/>
            <person name="Vandervalk B.P."/>
            <person name="Kucuk E."/>
            <person name="Khan H."/>
            <person name="Gibb E.A."/>
            <person name="Pandoh P."/>
            <person name="Kirk H."/>
            <person name="Zhao Y."/>
            <person name="Jones M."/>
            <person name="Mungall A.J."/>
            <person name="Coope R."/>
            <person name="Pleasance S."/>
            <person name="Moore R.A."/>
            <person name="Holt R.A."/>
            <person name="Round J.M."/>
            <person name="Ohora S."/>
            <person name="Walle B.V."/>
            <person name="Veldhoen N."/>
            <person name="Helbing C.C."/>
            <person name="Birol I."/>
        </authorList>
    </citation>
    <scope>NUCLEOTIDE SEQUENCE [LARGE SCALE GENOMIC DNA]</scope>
</reference>
<comment type="catalytic activity">
    <reaction evidence="1">
        <text>GTP = 3',5'-cyclic GMP + diphosphate</text>
        <dbReference type="Rhea" id="RHEA:13665"/>
        <dbReference type="ChEBI" id="CHEBI:33019"/>
        <dbReference type="ChEBI" id="CHEBI:37565"/>
        <dbReference type="ChEBI" id="CHEBI:57746"/>
        <dbReference type="EC" id="4.6.1.2"/>
    </reaction>
</comment>
<sequence length="94" mass="10500">MALNMMELSDTVTSPHGEPIKMRIGLHSGSVFAGVVGVKMPRYCLFGNNVTLANKFESCSEPRKINISPTTYRFSFYFPFSVFQKLAESDEGLK</sequence>
<dbReference type="PANTHER" id="PTHR45655">
    <property type="entry name" value="GUANYLATE CYCLASE SOLUBLE SUBUNIT BETA-2"/>
    <property type="match status" value="1"/>
</dbReference>
<feature type="domain" description="Guanylate cyclase" evidence="5">
    <location>
        <begin position="1"/>
        <end position="57"/>
    </location>
</feature>
<dbReference type="Gene3D" id="3.30.70.1230">
    <property type="entry name" value="Nucleotide cyclase"/>
    <property type="match status" value="1"/>
</dbReference>
<dbReference type="AlphaFoldDB" id="A0A2G9SLC3"/>
<dbReference type="Proteomes" id="UP000228934">
    <property type="component" value="Unassembled WGS sequence"/>
</dbReference>
<evidence type="ECO:0000313" key="7">
    <source>
        <dbReference type="Proteomes" id="UP000228934"/>
    </source>
</evidence>
<name>A0A2G9SLC3_AQUCT</name>
<keyword evidence="7" id="KW-1185">Reference proteome</keyword>
<evidence type="ECO:0000313" key="6">
    <source>
        <dbReference type="EMBL" id="PIO40979.1"/>
    </source>
</evidence>
<evidence type="ECO:0000256" key="1">
    <source>
        <dbReference type="ARBA" id="ARBA00001436"/>
    </source>
</evidence>
<accession>A0A2G9SLC3</accession>
<keyword evidence="3 4" id="KW-0456">Lyase</keyword>
<evidence type="ECO:0000256" key="4">
    <source>
        <dbReference type="RuleBase" id="RU000405"/>
    </source>
</evidence>
<dbReference type="GO" id="GO:0004383">
    <property type="term" value="F:guanylate cyclase activity"/>
    <property type="evidence" value="ECO:0007669"/>
    <property type="project" value="UniProtKB-EC"/>
</dbReference>
<dbReference type="GO" id="GO:0000166">
    <property type="term" value="F:nucleotide binding"/>
    <property type="evidence" value="ECO:0007669"/>
    <property type="project" value="UniProtKB-KW"/>
</dbReference>
<dbReference type="PROSITE" id="PS00452">
    <property type="entry name" value="GUANYLATE_CYCLASE_1"/>
    <property type="match status" value="1"/>
</dbReference>
<dbReference type="PANTHER" id="PTHR45655:SF4">
    <property type="entry name" value="GUANYLATE CYCLASE SOLUBLE SUBUNIT ALPHA-1"/>
    <property type="match status" value="1"/>
</dbReference>
<organism evidence="6 7">
    <name type="scientific">Aquarana catesbeiana</name>
    <name type="common">American bullfrog</name>
    <name type="synonym">Rana catesbeiana</name>
    <dbReference type="NCBI Taxonomy" id="8400"/>
    <lineage>
        <taxon>Eukaryota</taxon>
        <taxon>Metazoa</taxon>
        <taxon>Chordata</taxon>
        <taxon>Craniata</taxon>
        <taxon>Vertebrata</taxon>
        <taxon>Euteleostomi</taxon>
        <taxon>Amphibia</taxon>
        <taxon>Batrachia</taxon>
        <taxon>Anura</taxon>
        <taxon>Neobatrachia</taxon>
        <taxon>Ranoidea</taxon>
        <taxon>Ranidae</taxon>
        <taxon>Aquarana</taxon>
    </lineage>
</organism>
<dbReference type="InterPro" id="IPR018297">
    <property type="entry name" value="A/G_cyclase_CS"/>
</dbReference>
<dbReference type="SUPFAM" id="SSF55073">
    <property type="entry name" value="Nucleotide cyclase"/>
    <property type="match status" value="1"/>
</dbReference>
<comment type="similarity">
    <text evidence="4">Belongs to the adenylyl cyclase class-4/guanylyl cyclase family.</text>
</comment>
<dbReference type="OrthoDB" id="6127067at2759"/>